<dbReference type="Ensembl" id="ENSCJPT00005020912.1">
    <property type="protein sequence ID" value="ENSCJPP00005014728.1"/>
    <property type="gene ID" value="ENSCJPG00005012268.1"/>
</dbReference>
<proteinExistence type="predicted"/>
<reference evidence="2" key="2">
    <citation type="submission" date="2025-08" db="UniProtKB">
        <authorList>
            <consortium name="Ensembl"/>
        </authorList>
    </citation>
    <scope>IDENTIFICATION</scope>
</reference>
<evidence type="ECO:0000256" key="1">
    <source>
        <dbReference type="SAM" id="MobiDB-lite"/>
    </source>
</evidence>
<evidence type="ECO:0000313" key="3">
    <source>
        <dbReference type="Proteomes" id="UP000694412"/>
    </source>
</evidence>
<dbReference type="GeneTree" id="ENSGT00960000189883"/>
<organism evidence="2 3">
    <name type="scientific">Coturnix japonica</name>
    <name type="common">Japanese quail</name>
    <name type="synonym">Coturnix coturnix japonica</name>
    <dbReference type="NCBI Taxonomy" id="93934"/>
    <lineage>
        <taxon>Eukaryota</taxon>
        <taxon>Metazoa</taxon>
        <taxon>Chordata</taxon>
        <taxon>Craniata</taxon>
        <taxon>Vertebrata</taxon>
        <taxon>Euteleostomi</taxon>
        <taxon>Archelosauria</taxon>
        <taxon>Archosauria</taxon>
        <taxon>Dinosauria</taxon>
        <taxon>Saurischia</taxon>
        <taxon>Theropoda</taxon>
        <taxon>Coelurosauria</taxon>
        <taxon>Aves</taxon>
        <taxon>Neognathae</taxon>
        <taxon>Galloanserae</taxon>
        <taxon>Galliformes</taxon>
        <taxon>Phasianidae</taxon>
        <taxon>Perdicinae</taxon>
        <taxon>Coturnix</taxon>
    </lineage>
</organism>
<sequence length="299" mass="32464">MTRTIAEGKENRTLDLKCATVRTPKCSRCRNHGFVVPAPLSRAPEDHGSQKALWQQVPDAPVRVAVGSAPPGEDVPGPPPPAMEPPSRAATWGRRAASPPAAVTKARHAGVCPHPAGTFWDYAHSRDPARVYPGCSGMYPYHPFPMGFAINQPGCRGAAPSPPGIALQKGFRPVPSNCGPGNAASLSVNPDAGGDFHQAYYTPLPQFIPPNINKKTAHIEQPWQPSALSETQKLQEAMKKLNAQKQTIQPLSVQYKGVTELLETFQMYACFSCNFTYMRNKRKSARIGNLCYLLRGGKQ</sequence>
<name>A0A8C2TJW5_COTJA</name>
<protein>
    <submittedName>
        <fullName evidence="2">Uncharacterized protein</fullName>
    </submittedName>
</protein>
<keyword evidence="3" id="KW-1185">Reference proteome</keyword>
<evidence type="ECO:0000313" key="2">
    <source>
        <dbReference type="Ensembl" id="ENSCJPP00005014728.1"/>
    </source>
</evidence>
<accession>A0A8C2TJW5</accession>
<dbReference type="Proteomes" id="UP000694412">
    <property type="component" value="Chromosome 8"/>
</dbReference>
<reference evidence="2" key="3">
    <citation type="submission" date="2025-09" db="UniProtKB">
        <authorList>
            <consortium name="Ensembl"/>
        </authorList>
    </citation>
    <scope>IDENTIFICATION</scope>
</reference>
<dbReference type="AlphaFoldDB" id="A0A8C2TJW5"/>
<reference evidence="2" key="1">
    <citation type="submission" date="2015-11" db="EMBL/GenBank/DDBJ databases">
        <authorList>
            <consortium name="International Coturnix japonica Genome Analysis Consortium"/>
            <person name="Warren W."/>
            <person name="Burt D.W."/>
            <person name="Antin P.B."/>
            <person name="Lanford R."/>
            <person name="Gros J."/>
            <person name="Wilson R.K."/>
        </authorList>
    </citation>
    <scope>NUCLEOTIDE SEQUENCE [LARGE SCALE GENOMIC DNA]</scope>
</reference>
<feature type="region of interest" description="Disordered" evidence="1">
    <location>
        <begin position="66"/>
        <end position="102"/>
    </location>
</feature>